<dbReference type="EMBL" id="JACHHI010000002">
    <property type="protein sequence ID" value="MBB6477563.1"/>
    <property type="molecule type" value="Genomic_DNA"/>
</dbReference>
<keyword evidence="4 6" id="KW-1133">Transmembrane helix</keyword>
<sequence>MKIDMQHTQWSEAEERRLKWGLVVFLLAILGGIHLLDPTFYGTIWHLSMVGDFHGTVEYLRGFGVWAMAVSFFIDVIINIVGFLPSIFLSAANGLVFGIWLGILISWAGETVGVLISFWLMRTIFRDMAKRVIEHNKMLTKLDSYSTMWAMLIARAVPYSPNGLVTALGALSRISYRDYLIGTALGKLPSVAIEVVVGHDVVLASENQTRLMVMIAGITIVYGGLWWWKRKKDQRDAARQAQDKSAQDEAEK</sequence>
<keyword evidence="9" id="KW-1185">Reference proteome</keyword>
<keyword evidence="3 6" id="KW-0812">Transmembrane</keyword>
<feature type="transmembrane region" description="Helical" evidence="6">
    <location>
        <begin position="95"/>
        <end position="121"/>
    </location>
</feature>
<gene>
    <name evidence="8" type="ORF">HNR45_000593</name>
</gene>
<comment type="similarity">
    <text evidence="6">Belongs to the TVP38/TMEM64 family.</text>
</comment>
<keyword evidence="2 6" id="KW-1003">Cell membrane</keyword>
<name>A0A841R1C6_9FIRM</name>
<dbReference type="RefSeq" id="WP_235020625.1">
    <property type="nucleotide sequence ID" value="NZ_CABWNB010000003.1"/>
</dbReference>
<protein>
    <recommendedName>
        <fullName evidence="6">TVP38/TMEM64 family membrane protein</fullName>
    </recommendedName>
</protein>
<feature type="domain" description="VTT" evidence="7">
    <location>
        <begin position="84"/>
        <end position="199"/>
    </location>
</feature>
<feature type="transmembrane region" description="Helical" evidence="6">
    <location>
        <begin position="211"/>
        <end position="228"/>
    </location>
</feature>
<dbReference type="InterPro" id="IPR032816">
    <property type="entry name" value="VTT_dom"/>
</dbReference>
<dbReference type="Pfam" id="PF09335">
    <property type="entry name" value="VTT_dom"/>
    <property type="match status" value="1"/>
</dbReference>
<reference evidence="8 9" key="1">
    <citation type="submission" date="2020-08" db="EMBL/GenBank/DDBJ databases">
        <title>Genomic Encyclopedia of Type Strains, Phase IV (KMG-IV): sequencing the most valuable type-strain genomes for metagenomic binning, comparative biology and taxonomic classification.</title>
        <authorList>
            <person name="Goeker M."/>
        </authorList>
    </citation>
    <scope>NUCLEOTIDE SEQUENCE [LARGE SCALE GENOMIC DNA]</scope>
    <source>
        <strain evidence="8 9">DSM 21255</strain>
    </source>
</reference>
<evidence type="ECO:0000313" key="8">
    <source>
        <dbReference type="EMBL" id="MBB6477563.1"/>
    </source>
</evidence>
<evidence type="ECO:0000256" key="1">
    <source>
        <dbReference type="ARBA" id="ARBA00004651"/>
    </source>
</evidence>
<comment type="caution">
    <text evidence="6">Lacks conserved residue(s) required for the propagation of feature annotation.</text>
</comment>
<dbReference type="PANTHER" id="PTHR12677">
    <property type="entry name" value="GOLGI APPARATUS MEMBRANE PROTEIN TVP38-RELATED"/>
    <property type="match status" value="1"/>
</dbReference>
<organism evidence="8 9">
    <name type="scientific">Negativicoccus succinicivorans</name>
    <dbReference type="NCBI Taxonomy" id="620903"/>
    <lineage>
        <taxon>Bacteria</taxon>
        <taxon>Bacillati</taxon>
        <taxon>Bacillota</taxon>
        <taxon>Negativicutes</taxon>
        <taxon>Veillonellales</taxon>
        <taxon>Veillonellaceae</taxon>
        <taxon>Negativicoccus</taxon>
    </lineage>
</organism>
<dbReference type="PANTHER" id="PTHR12677:SF59">
    <property type="entry name" value="GOLGI APPARATUS MEMBRANE PROTEIN TVP38-RELATED"/>
    <property type="match status" value="1"/>
</dbReference>
<keyword evidence="5 6" id="KW-0472">Membrane</keyword>
<dbReference type="AlphaFoldDB" id="A0A841R1C6"/>
<feature type="transmembrane region" description="Helical" evidence="6">
    <location>
        <begin position="63"/>
        <end position="89"/>
    </location>
</feature>
<evidence type="ECO:0000256" key="3">
    <source>
        <dbReference type="ARBA" id="ARBA00022692"/>
    </source>
</evidence>
<evidence type="ECO:0000259" key="7">
    <source>
        <dbReference type="Pfam" id="PF09335"/>
    </source>
</evidence>
<dbReference type="InterPro" id="IPR015414">
    <property type="entry name" value="TMEM64"/>
</dbReference>
<evidence type="ECO:0000256" key="4">
    <source>
        <dbReference type="ARBA" id="ARBA00022989"/>
    </source>
</evidence>
<comment type="caution">
    <text evidence="8">The sequence shown here is derived from an EMBL/GenBank/DDBJ whole genome shotgun (WGS) entry which is preliminary data.</text>
</comment>
<dbReference type="GO" id="GO:0005886">
    <property type="term" value="C:plasma membrane"/>
    <property type="evidence" value="ECO:0007669"/>
    <property type="project" value="UniProtKB-SubCell"/>
</dbReference>
<feature type="transmembrane region" description="Helical" evidence="6">
    <location>
        <begin position="20"/>
        <end position="42"/>
    </location>
</feature>
<accession>A0A841R1C6</accession>
<evidence type="ECO:0000256" key="2">
    <source>
        <dbReference type="ARBA" id="ARBA00022475"/>
    </source>
</evidence>
<evidence type="ECO:0000256" key="5">
    <source>
        <dbReference type="ARBA" id="ARBA00023136"/>
    </source>
</evidence>
<proteinExistence type="inferred from homology"/>
<dbReference type="Proteomes" id="UP000591941">
    <property type="component" value="Unassembled WGS sequence"/>
</dbReference>
<comment type="subcellular location">
    <subcellularLocation>
        <location evidence="1 6">Cell membrane</location>
        <topology evidence="1 6">Multi-pass membrane protein</topology>
    </subcellularLocation>
</comment>
<evidence type="ECO:0000313" key="9">
    <source>
        <dbReference type="Proteomes" id="UP000591941"/>
    </source>
</evidence>
<evidence type="ECO:0000256" key="6">
    <source>
        <dbReference type="RuleBase" id="RU366058"/>
    </source>
</evidence>
<dbReference type="GeneID" id="93485866"/>